<feature type="transmembrane region" description="Helical" evidence="1">
    <location>
        <begin position="27"/>
        <end position="48"/>
    </location>
</feature>
<evidence type="ECO:0000313" key="2">
    <source>
        <dbReference type="EMBL" id="SDS91460.1"/>
    </source>
</evidence>
<evidence type="ECO:0000256" key="1">
    <source>
        <dbReference type="SAM" id="Phobius"/>
    </source>
</evidence>
<dbReference type="EMBL" id="LT629740">
    <property type="protein sequence ID" value="SDS91460.1"/>
    <property type="molecule type" value="Genomic_DNA"/>
</dbReference>
<proteinExistence type="predicted"/>
<name>A0A1H1W416_MUCMA</name>
<keyword evidence="1" id="KW-1133">Transmembrane helix</keyword>
<reference evidence="2 3" key="1">
    <citation type="submission" date="2016-10" db="EMBL/GenBank/DDBJ databases">
        <authorList>
            <person name="de Groot N.N."/>
        </authorList>
    </citation>
    <scope>NUCLEOTIDE SEQUENCE [LARGE SCALE GENOMIC DNA]</scope>
    <source>
        <strain evidence="2 3">MP1X4</strain>
    </source>
</reference>
<organism evidence="2 3">
    <name type="scientific">Mucilaginibacter mallensis</name>
    <dbReference type="NCBI Taxonomy" id="652787"/>
    <lineage>
        <taxon>Bacteria</taxon>
        <taxon>Pseudomonadati</taxon>
        <taxon>Bacteroidota</taxon>
        <taxon>Sphingobacteriia</taxon>
        <taxon>Sphingobacteriales</taxon>
        <taxon>Sphingobacteriaceae</taxon>
        <taxon>Mucilaginibacter</taxon>
    </lineage>
</organism>
<accession>A0A1H1W416</accession>
<keyword evidence="3" id="KW-1185">Reference proteome</keyword>
<sequence>MQKRIYHSDKETAESPEEKDKYTFKDILVIVVAWLVALSMVYICYLKFKFFLHH</sequence>
<protein>
    <submittedName>
        <fullName evidence="2">Uncharacterized protein</fullName>
    </submittedName>
</protein>
<gene>
    <name evidence="2" type="ORF">SAMN05216490_2081</name>
</gene>
<dbReference type="STRING" id="652787.SAMN05216490_2081"/>
<keyword evidence="1" id="KW-0472">Membrane</keyword>
<dbReference type="AlphaFoldDB" id="A0A1H1W416"/>
<dbReference type="Proteomes" id="UP000199679">
    <property type="component" value="Chromosome I"/>
</dbReference>
<keyword evidence="1" id="KW-0812">Transmembrane</keyword>
<evidence type="ECO:0000313" key="3">
    <source>
        <dbReference type="Proteomes" id="UP000199679"/>
    </source>
</evidence>